<gene>
    <name evidence="2" type="ORF">DARMORV10_A05P44850.1</name>
</gene>
<dbReference type="AlphaFoldDB" id="A0A816U371"/>
<dbReference type="EMBL" id="HG994359">
    <property type="protein sequence ID" value="CAF2103756.1"/>
    <property type="molecule type" value="Genomic_DNA"/>
</dbReference>
<feature type="signal peptide" evidence="1">
    <location>
        <begin position="1"/>
        <end position="18"/>
    </location>
</feature>
<feature type="chain" id="PRO_5033034928" evidence="1">
    <location>
        <begin position="19"/>
        <end position="50"/>
    </location>
</feature>
<reference evidence="2" key="1">
    <citation type="submission" date="2021-01" db="EMBL/GenBank/DDBJ databases">
        <authorList>
            <consortium name="Genoscope - CEA"/>
            <person name="William W."/>
        </authorList>
    </citation>
    <scope>NUCLEOTIDE SEQUENCE</scope>
</reference>
<dbReference type="Proteomes" id="UP001295469">
    <property type="component" value="Chromosome A05"/>
</dbReference>
<evidence type="ECO:0000313" key="2">
    <source>
        <dbReference type="EMBL" id="CAF2103756.1"/>
    </source>
</evidence>
<protein>
    <submittedName>
        <fullName evidence="2">(rape) hypothetical protein</fullName>
    </submittedName>
</protein>
<name>A0A816U371_BRANA</name>
<organism evidence="2">
    <name type="scientific">Brassica napus</name>
    <name type="common">Rape</name>
    <dbReference type="NCBI Taxonomy" id="3708"/>
    <lineage>
        <taxon>Eukaryota</taxon>
        <taxon>Viridiplantae</taxon>
        <taxon>Streptophyta</taxon>
        <taxon>Embryophyta</taxon>
        <taxon>Tracheophyta</taxon>
        <taxon>Spermatophyta</taxon>
        <taxon>Magnoliopsida</taxon>
        <taxon>eudicotyledons</taxon>
        <taxon>Gunneridae</taxon>
        <taxon>Pentapetalae</taxon>
        <taxon>rosids</taxon>
        <taxon>malvids</taxon>
        <taxon>Brassicales</taxon>
        <taxon>Brassicaceae</taxon>
        <taxon>Brassiceae</taxon>
        <taxon>Brassica</taxon>
    </lineage>
</organism>
<sequence>MLHMILFAAVCWNILSLSCPVKVVKDNQVRRNYRRVVTATKVYFRETITS</sequence>
<evidence type="ECO:0000256" key="1">
    <source>
        <dbReference type="SAM" id="SignalP"/>
    </source>
</evidence>
<keyword evidence="1" id="KW-0732">Signal</keyword>
<proteinExistence type="predicted"/>
<accession>A0A816U371</accession>